<feature type="compositionally biased region" description="Polar residues" evidence="1">
    <location>
        <begin position="1"/>
        <end position="14"/>
    </location>
</feature>
<comment type="caution">
    <text evidence="2">The sequence shown here is derived from an EMBL/GenBank/DDBJ whole genome shotgun (WGS) entry which is preliminary data.</text>
</comment>
<feature type="region of interest" description="Disordered" evidence="1">
    <location>
        <begin position="1"/>
        <end position="106"/>
    </location>
</feature>
<reference evidence="2" key="1">
    <citation type="submission" date="2018-03" db="EMBL/GenBank/DDBJ databases">
        <authorList>
            <person name="Guldener U."/>
        </authorList>
    </citation>
    <scope>NUCLEOTIDE SEQUENCE [LARGE SCALE GENOMIC DNA]</scope>
    <source>
        <strain evidence="2">ATCC34888</strain>
    </source>
</reference>
<gene>
    <name evidence="2" type="ORF">PSANT_01567</name>
</gene>
<feature type="compositionally biased region" description="Basic and acidic residues" evidence="1">
    <location>
        <begin position="34"/>
        <end position="58"/>
    </location>
</feature>
<dbReference type="RefSeq" id="XP_014657948.1">
    <property type="nucleotide sequence ID" value="XM_014802462.1"/>
</dbReference>
<evidence type="ECO:0000256" key="1">
    <source>
        <dbReference type="SAM" id="MobiDB-lite"/>
    </source>
</evidence>
<dbReference type="AlphaFoldDB" id="A0A5C3FHK8"/>
<protein>
    <submittedName>
        <fullName evidence="2">Uncharacterized protein</fullName>
    </submittedName>
</protein>
<organism evidence="2 3">
    <name type="scientific">Pseudozyma antarctica</name>
    <name type="common">Yeast</name>
    <name type="synonym">Candida antarctica</name>
    <dbReference type="NCBI Taxonomy" id="84753"/>
    <lineage>
        <taxon>Eukaryota</taxon>
        <taxon>Fungi</taxon>
        <taxon>Dikarya</taxon>
        <taxon>Basidiomycota</taxon>
        <taxon>Ustilaginomycotina</taxon>
        <taxon>Ustilaginomycetes</taxon>
        <taxon>Ustilaginales</taxon>
        <taxon>Ustilaginaceae</taxon>
        <taxon>Moesziomyces</taxon>
    </lineage>
</organism>
<keyword evidence="3" id="KW-1185">Reference proteome</keyword>
<dbReference type="EMBL" id="OOIQ01000003">
    <property type="protein sequence ID" value="SPO43882.1"/>
    <property type="molecule type" value="Genomic_DNA"/>
</dbReference>
<dbReference type="Proteomes" id="UP000325008">
    <property type="component" value="Unassembled WGS sequence"/>
</dbReference>
<accession>A0A5C3FHK8</accession>
<evidence type="ECO:0000313" key="2">
    <source>
        <dbReference type="EMBL" id="SPO43882.1"/>
    </source>
</evidence>
<evidence type="ECO:0000313" key="3">
    <source>
        <dbReference type="Proteomes" id="UP000325008"/>
    </source>
</evidence>
<sequence>MHPQSTNSNGTNGPNLGKEILFDTNNWNTVRQPDAPHNDDTKRMKRDDAGEPDNDTRADPASAPQESAADTPSDKRRKVTFTPAATAASRSSEIGTGDAEADRERRRRREAVAEIIQQVANKALFKAVHYVPEKPTFPWNYNELPDPIRCDAVARCSHRFQVGCSADLDEHRLSDLRTCLYMAIVDQLTEVDRSDFAIRHPFNRGNKIYIDVNVINKKVYGEFKKLQAKWGRLDITLASSAAPLDEMQQVFRMGTTGNGTLDVRVKVEDVVCRILKHLVGHVKVSDAWGMYSKQIKRDGTKYLQFEGIIYLLGTVSRPSAIQSVPAFVDLSGIPYAGGELPLWFNDRPIFCTACRPIPGRHHLATECPQKRYVGRAGRCYA</sequence>
<proteinExistence type="predicted"/>
<name>A0A5C3FHK8_PSEA2</name>